<dbReference type="Pfam" id="PF13469">
    <property type="entry name" value="Sulfotransfer_3"/>
    <property type="match status" value="1"/>
</dbReference>
<dbReference type="Gene3D" id="3.40.50.300">
    <property type="entry name" value="P-loop containing nucleotide triphosphate hydrolases"/>
    <property type="match status" value="1"/>
</dbReference>
<dbReference type="InterPro" id="IPR027417">
    <property type="entry name" value="P-loop_NTPase"/>
</dbReference>
<dbReference type="RefSeq" id="WP_229156777.1">
    <property type="nucleotide sequence ID" value="NZ_JAJEWP010000001.1"/>
</dbReference>
<dbReference type="PANTHER" id="PTHR10704">
    <property type="entry name" value="CARBOHYDRATE SULFOTRANSFERASE"/>
    <property type="match status" value="1"/>
</dbReference>
<sequence>MLALIGMPRSGTTWVAKAIDSHPKTYYLHEPDSVKRLSIPNIINEQDADEYRQTLSDYMNDIERVDGLKVVGRLPFYPKAYFNGAQLVFNRMSATASKGLGRFFPSLGKAAPLLIKPRGDYEVFFKSIESMGRVSALLKADPDLKVLMLVRHPCAVINSELKGEAANKFASKTPIYENWGLFEKLLFSDTAVQQGLTLEGLKAMTPAERLAWKWRIFYEQMLSQADKPHCMMIQYEELASKPQAGFEKVMAFYGLDMDPQVQQYLIDTTTSHSDAYYATSKDPAKAMHSWKQRLDEDTIQQITAIAGEHLNNEYWSA</sequence>
<proteinExistence type="predicted"/>
<evidence type="ECO:0000313" key="1">
    <source>
        <dbReference type="EMBL" id="MCC2614861.1"/>
    </source>
</evidence>
<reference evidence="1 2" key="1">
    <citation type="submission" date="2021-10" db="EMBL/GenBank/DDBJ databases">
        <title>Draft genome of Aestuariibacter halophilus JC2043.</title>
        <authorList>
            <person name="Emsley S.A."/>
            <person name="Pfannmuller K.M."/>
            <person name="Ushijima B."/>
            <person name="Saw J.H."/>
            <person name="Videau P."/>
        </authorList>
    </citation>
    <scope>NUCLEOTIDE SEQUENCE [LARGE SCALE GENOMIC DNA]</scope>
    <source>
        <strain evidence="1 2">JC2043</strain>
    </source>
</reference>
<comment type="caution">
    <text evidence="1">The sequence shown here is derived from an EMBL/GenBank/DDBJ whole genome shotgun (WGS) entry which is preliminary data.</text>
</comment>
<dbReference type="PANTHER" id="PTHR10704:SF5">
    <property type="entry name" value="CARBOHYDRATE SULFOTRANSFERASE 7"/>
    <property type="match status" value="1"/>
</dbReference>
<gene>
    <name evidence="1" type="ORF">LJ739_01240</name>
</gene>
<evidence type="ECO:0000313" key="2">
    <source>
        <dbReference type="Proteomes" id="UP001520878"/>
    </source>
</evidence>
<name>A0ABS8G408_9ALTE</name>
<keyword evidence="2" id="KW-1185">Reference proteome</keyword>
<accession>A0ABS8G408</accession>
<organism evidence="1 2">
    <name type="scientific">Fluctibacter halophilus</name>
    <dbReference type="NCBI Taxonomy" id="226011"/>
    <lineage>
        <taxon>Bacteria</taxon>
        <taxon>Pseudomonadati</taxon>
        <taxon>Pseudomonadota</taxon>
        <taxon>Gammaproteobacteria</taxon>
        <taxon>Alteromonadales</taxon>
        <taxon>Alteromonadaceae</taxon>
        <taxon>Fluctibacter</taxon>
    </lineage>
</organism>
<dbReference type="SUPFAM" id="SSF52540">
    <property type="entry name" value="P-loop containing nucleoside triphosphate hydrolases"/>
    <property type="match status" value="1"/>
</dbReference>
<protein>
    <submittedName>
        <fullName evidence="1">Sulfotransferase</fullName>
    </submittedName>
</protein>
<dbReference type="InterPro" id="IPR051135">
    <property type="entry name" value="Gal/GlcNAc/GalNAc_ST"/>
</dbReference>
<dbReference type="Proteomes" id="UP001520878">
    <property type="component" value="Unassembled WGS sequence"/>
</dbReference>
<dbReference type="EMBL" id="JAJEWP010000001">
    <property type="protein sequence ID" value="MCC2614861.1"/>
    <property type="molecule type" value="Genomic_DNA"/>
</dbReference>